<evidence type="ECO:0000313" key="2">
    <source>
        <dbReference type="EMBL" id="ADG14248.1"/>
    </source>
</evidence>
<dbReference type="STRING" id="640511.BC1002_0140"/>
<dbReference type="Pfam" id="PF00805">
    <property type="entry name" value="Pentapeptide"/>
    <property type="match status" value="2"/>
</dbReference>
<dbReference type="EMBL" id="CP002013">
    <property type="protein sequence ID" value="ADG14248.1"/>
    <property type="molecule type" value="Genomic_DNA"/>
</dbReference>
<keyword evidence="1" id="KW-1133">Transmembrane helix</keyword>
<dbReference type="PANTHER" id="PTHR14136">
    <property type="entry name" value="BTB_POZ DOMAIN-CONTAINING PROTEIN KCTD9"/>
    <property type="match status" value="1"/>
</dbReference>
<name>D5WA26_PARAM</name>
<dbReference type="Gene3D" id="2.160.20.80">
    <property type="entry name" value="E3 ubiquitin-protein ligase SopA"/>
    <property type="match status" value="1"/>
</dbReference>
<dbReference type="GeneID" id="301098197"/>
<dbReference type="RefSeq" id="WP_013088151.1">
    <property type="nucleotide sequence ID" value="NC_014117.1"/>
</dbReference>
<gene>
    <name evidence="2" type="ordered locus">BC1002_0140</name>
</gene>
<evidence type="ECO:0000256" key="1">
    <source>
        <dbReference type="SAM" id="Phobius"/>
    </source>
</evidence>
<keyword evidence="1" id="KW-0472">Membrane</keyword>
<dbReference type="AlphaFoldDB" id="D5WA26"/>
<protein>
    <submittedName>
        <fullName evidence="2">Pentapeptide repeat protein</fullName>
    </submittedName>
</protein>
<sequence>MSDQPNRRRSLADSTFISSWTTTLLASIATVVALFYLIHDRRDQADIAAWTLLQGYLQQEHRAPYNVGQDFAFETLAQHGVSINNLDAHDAYISWANLHDLVGPLAIFTRARLVQIDLSNADLRSANFEGAWVLESKCRGADFSWANFRGARLWCDFQDANFHRANLRRAYLDGDIRGANFYQADISELSILPRLSNGDVFKDSCYRPGHPPYIQHAKIDPPVDPQGKDCIRQWGKEWAALEAQ</sequence>
<dbReference type="InterPro" id="IPR001646">
    <property type="entry name" value="5peptide_repeat"/>
</dbReference>
<feature type="transmembrane region" description="Helical" evidence="1">
    <location>
        <begin position="20"/>
        <end position="38"/>
    </location>
</feature>
<dbReference type="Proteomes" id="UP000002190">
    <property type="component" value="Chromosome 1"/>
</dbReference>
<reference evidence="2 3" key="2">
    <citation type="journal article" date="2012" name="J. Bacteriol.">
        <title>Genome Sequences of Burkholderia sp. Strains CCGE1002 and H160, Isolated from Legume Nodules in Mexico and Brazil.</title>
        <authorList>
            <person name="Ormeno-Orrillo E."/>
            <person name="Rogel M.A."/>
            <person name="Chueire L.M."/>
            <person name="Tiedje J.M."/>
            <person name="Martinez-Romero E."/>
            <person name="Hungria M."/>
        </authorList>
    </citation>
    <scope>NUCLEOTIDE SEQUENCE [LARGE SCALE GENOMIC DNA]</scope>
    <source>
        <strain evidence="2 3">CCGE1002</strain>
    </source>
</reference>
<dbReference type="InterPro" id="IPR051082">
    <property type="entry name" value="Pentapeptide-BTB/POZ_domain"/>
</dbReference>
<proteinExistence type="predicted"/>
<dbReference type="HOGENOM" id="CLU_1136373_0_0_4"/>
<reference evidence="2 3" key="1">
    <citation type="submission" date="2010-04" db="EMBL/GenBank/DDBJ databases">
        <title>Complete sequence of chromosome 1 of Burkholderia sp. CCGE1002.</title>
        <authorList>
            <consortium name="US DOE Joint Genome Institute"/>
            <person name="Lucas S."/>
            <person name="Copeland A."/>
            <person name="Lapidus A."/>
            <person name="Cheng J.-F."/>
            <person name="Bruce D."/>
            <person name="Goodwin L."/>
            <person name="Pitluck S."/>
            <person name="Chertkov O."/>
            <person name="Detter J.C."/>
            <person name="Han C."/>
            <person name="Tapia R."/>
            <person name="Land M."/>
            <person name="Hauser L."/>
            <person name="Kyrpides N."/>
            <person name="Ovchinnikova G."/>
            <person name="Martinez-Romero E."/>
            <person name="Hernandez M.A.R."/>
            <person name="Tiedje J.M."/>
            <person name="Woyke T."/>
        </authorList>
    </citation>
    <scope>NUCLEOTIDE SEQUENCE [LARGE SCALE GENOMIC DNA]</scope>
    <source>
        <strain evidence="2 3">CCGE1002</strain>
    </source>
</reference>
<dbReference type="PANTHER" id="PTHR14136:SF17">
    <property type="entry name" value="BTB_POZ DOMAIN-CONTAINING PROTEIN KCTD9"/>
    <property type="match status" value="1"/>
</dbReference>
<evidence type="ECO:0000313" key="3">
    <source>
        <dbReference type="Proteomes" id="UP000002190"/>
    </source>
</evidence>
<dbReference type="eggNOG" id="COG1357">
    <property type="taxonomic scope" value="Bacteria"/>
</dbReference>
<accession>D5WA26</accession>
<dbReference type="SUPFAM" id="SSF141571">
    <property type="entry name" value="Pentapeptide repeat-like"/>
    <property type="match status" value="1"/>
</dbReference>
<keyword evidence="1" id="KW-0812">Transmembrane</keyword>
<organism evidence="2 3">
    <name type="scientific">Paraburkholderia atlantica</name>
    <dbReference type="NCBI Taxonomy" id="2654982"/>
    <lineage>
        <taxon>Bacteria</taxon>
        <taxon>Pseudomonadati</taxon>
        <taxon>Pseudomonadota</taxon>
        <taxon>Betaproteobacteria</taxon>
        <taxon>Burkholderiales</taxon>
        <taxon>Burkholderiaceae</taxon>
        <taxon>Paraburkholderia</taxon>
    </lineage>
</organism>
<dbReference type="KEGG" id="bge:BC1002_0140"/>